<name>A0AAD8XUX5_9STRA</name>
<dbReference type="InterPro" id="IPR006671">
    <property type="entry name" value="Cyclin_N"/>
</dbReference>
<proteinExistence type="predicted"/>
<reference evidence="3" key="1">
    <citation type="submission" date="2023-06" db="EMBL/GenBank/DDBJ databases">
        <title>Survivors Of The Sea: Transcriptome response of Skeletonema marinoi to long-term dormancy.</title>
        <authorList>
            <person name="Pinder M.I.M."/>
            <person name="Kourtchenko O."/>
            <person name="Robertson E.K."/>
            <person name="Larsson T."/>
            <person name="Maumus F."/>
            <person name="Osuna-Cruz C.M."/>
            <person name="Vancaester E."/>
            <person name="Stenow R."/>
            <person name="Vandepoele K."/>
            <person name="Ploug H."/>
            <person name="Bruchert V."/>
            <person name="Godhe A."/>
            <person name="Topel M."/>
        </authorList>
    </citation>
    <scope>NUCLEOTIDE SEQUENCE</scope>
    <source>
        <strain evidence="3">R05AC</strain>
    </source>
</reference>
<dbReference type="InterPro" id="IPR039361">
    <property type="entry name" value="Cyclin"/>
</dbReference>
<protein>
    <submittedName>
        <fullName evidence="3">Cyclin family protein</fullName>
    </submittedName>
</protein>
<evidence type="ECO:0000313" key="3">
    <source>
        <dbReference type="EMBL" id="KAK1734059.1"/>
    </source>
</evidence>
<dbReference type="Gene3D" id="1.10.472.10">
    <property type="entry name" value="Cyclin-like"/>
    <property type="match status" value="2"/>
</dbReference>
<feature type="region of interest" description="Disordered" evidence="1">
    <location>
        <begin position="292"/>
        <end position="345"/>
    </location>
</feature>
<evidence type="ECO:0000259" key="2">
    <source>
        <dbReference type="Pfam" id="PF00134"/>
    </source>
</evidence>
<evidence type="ECO:0000313" key="4">
    <source>
        <dbReference type="Proteomes" id="UP001224775"/>
    </source>
</evidence>
<organism evidence="3 4">
    <name type="scientific">Skeletonema marinoi</name>
    <dbReference type="NCBI Taxonomy" id="267567"/>
    <lineage>
        <taxon>Eukaryota</taxon>
        <taxon>Sar</taxon>
        <taxon>Stramenopiles</taxon>
        <taxon>Ochrophyta</taxon>
        <taxon>Bacillariophyta</taxon>
        <taxon>Coscinodiscophyceae</taxon>
        <taxon>Thalassiosirophycidae</taxon>
        <taxon>Thalassiosirales</taxon>
        <taxon>Skeletonemataceae</taxon>
        <taxon>Skeletonema</taxon>
        <taxon>Skeletonema marinoi-dohrnii complex</taxon>
    </lineage>
</organism>
<evidence type="ECO:0000256" key="1">
    <source>
        <dbReference type="SAM" id="MobiDB-lite"/>
    </source>
</evidence>
<keyword evidence="4" id="KW-1185">Reference proteome</keyword>
<accession>A0AAD8XUX5</accession>
<dbReference type="EMBL" id="JATAAI010000042">
    <property type="protein sequence ID" value="KAK1734059.1"/>
    <property type="molecule type" value="Genomic_DNA"/>
</dbReference>
<dbReference type="InterPro" id="IPR036915">
    <property type="entry name" value="Cyclin-like_sf"/>
</dbReference>
<dbReference type="Pfam" id="PF00134">
    <property type="entry name" value="Cyclin_N"/>
    <property type="match status" value="1"/>
</dbReference>
<dbReference type="FunFam" id="1.10.472.10:FF:000093">
    <property type="entry name" value="Predicted protein"/>
    <property type="match status" value="1"/>
</dbReference>
<dbReference type="Proteomes" id="UP001224775">
    <property type="component" value="Unassembled WGS sequence"/>
</dbReference>
<comment type="caution">
    <text evidence="3">The sequence shown here is derived from an EMBL/GenBank/DDBJ whole genome shotgun (WGS) entry which is preliminary data.</text>
</comment>
<sequence length="345" mass="39046">MKMTMKPTENLSRDTEAVADSLSAMMKREFTSYSCYDGYLNPSDPTMVTADDRKKLVDWCYGVVDHCQLSRETVASAMEMVDRFLSMPSNSADAARVCNEALRDQSKFQLLTIAALYSSIKVNERVALSSELFSEICLRSYTAEEIEAMERTLLNGLSWRCNAPTAHQVGLSILSLILPYVDIPEVTWGFLMDETKYLTELAVQDYYFSTQRMSTTALAAVFNVVNDTSTKVRRQTIGAFLRVIMECFDFDDSEQINAARRRLNFLAKPDTQEDEMMDDEISLESLEESVETIKASNSSSSHPKRGHEGHFWHEKDELGHEQVVSPSSSLRDISSEKQDSSLHFC</sequence>
<feature type="compositionally biased region" description="Basic and acidic residues" evidence="1">
    <location>
        <begin position="333"/>
        <end position="345"/>
    </location>
</feature>
<feature type="domain" description="Cyclin N-terminal" evidence="2">
    <location>
        <begin position="39"/>
        <end position="160"/>
    </location>
</feature>
<feature type="compositionally biased region" description="Basic and acidic residues" evidence="1">
    <location>
        <begin position="306"/>
        <end position="320"/>
    </location>
</feature>
<dbReference type="SUPFAM" id="SSF47954">
    <property type="entry name" value="Cyclin-like"/>
    <property type="match status" value="1"/>
</dbReference>
<dbReference type="AlphaFoldDB" id="A0AAD8XUX5"/>
<gene>
    <name evidence="3" type="ORF">QTG54_015317</name>
</gene>
<dbReference type="PANTHER" id="PTHR10177">
    <property type="entry name" value="CYCLINS"/>
    <property type="match status" value="1"/>
</dbReference>